<dbReference type="PANTHER" id="PTHR23117">
    <property type="entry name" value="GUANYLATE KINASE-RELATED"/>
    <property type="match status" value="1"/>
</dbReference>
<comment type="caution">
    <text evidence="8">The sequence shown here is derived from an EMBL/GenBank/DDBJ whole genome shotgun (WGS) entry which is preliminary data.</text>
</comment>
<evidence type="ECO:0000256" key="6">
    <source>
        <dbReference type="ARBA" id="ARBA00022840"/>
    </source>
</evidence>
<name>A0A9N8NNI6_GIBZA</name>
<dbReference type="InterPro" id="IPR027417">
    <property type="entry name" value="P-loop_NTPase"/>
</dbReference>
<dbReference type="PANTHER" id="PTHR23117:SF13">
    <property type="entry name" value="GUANYLATE KINASE"/>
    <property type="match status" value="1"/>
</dbReference>
<dbReference type="InterPro" id="IPR008145">
    <property type="entry name" value="GK/Ca_channel_bsu"/>
</dbReference>
<evidence type="ECO:0000256" key="3">
    <source>
        <dbReference type="ARBA" id="ARBA00022679"/>
    </source>
</evidence>
<dbReference type="GO" id="GO:0004385">
    <property type="term" value="F:GMP kinase activity"/>
    <property type="evidence" value="ECO:0007669"/>
    <property type="project" value="UniProtKB-EC"/>
</dbReference>
<dbReference type="SUPFAM" id="SSF52540">
    <property type="entry name" value="P-loop containing nucleoside triphosphate hydrolases"/>
    <property type="match status" value="1"/>
</dbReference>
<dbReference type="InterPro" id="IPR017665">
    <property type="entry name" value="Guanylate_kinase"/>
</dbReference>
<feature type="domain" description="Guanylate kinase-like" evidence="7">
    <location>
        <begin position="9"/>
        <end position="192"/>
    </location>
</feature>
<gene>
    <name evidence="8" type="ORF">MDCFG202_LOCUS202148</name>
</gene>
<evidence type="ECO:0000256" key="5">
    <source>
        <dbReference type="ARBA" id="ARBA00022777"/>
    </source>
</evidence>
<dbReference type="GO" id="GO:0005524">
    <property type="term" value="F:ATP binding"/>
    <property type="evidence" value="ECO:0007669"/>
    <property type="project" value="UniProtKB-KW"/>
</dbReference>
<dbReference type="InterPro" id="IPR008144">
    <property type="entry name" value="Guanylate_kin-like_dom"/>
</dbReference>
<evidence type="ECO:0000313" key="9">
    <source>
        <dbReference type="Proteomes" id="UP000746612"/>
    </source>
</evidence>
<dbReference type="AlphaFoldDB" id="A0A9N8NNI6"/>
<evidence type="ECO:0000256" key="2">
    <source>
        <dbReference type="ARBA" id="ARBA00012961"/>
    </source>
</evidence>
<dbReference type="SMART" id="SM00072">
    <property type="entry name" value="GuKc"/>
    <property type="match status" value="1"/>
</dbReference>
<dbReference type="EMBL" id="CAJPIJ010000117">
    <property type="protein sequence ID" value="CAG1980381.1"/>
    <property type="molecule type" value="Genomic_DNA"/>
</dbReference>
<protein>
    <recommendedName>
        <fullName evidence="2">guanylate kinase</fullName>
        <ecNumber evidence="2">2.7.4.8</ecNumber>
    </recommendedName>
</protein>
<dbReference type="Gene3D" id="3.40.50.300">
    <property type="entry name" value="P-loop containing nucleotide triphosphate hydrolases"/>
    <property type="match status" value="1"/>
</dbReference>
<dbReference type="CDD" id="cd00071">
    <property type="entry name" value="GMPK"/>
    <property type="match status" value="1"/>
</dbReference>
<sequence length="270" mass="30896">MHQVPYHASQPIIISGPSGVGKRTLLTKLCESHHETFSIAVSHTTRPPRPDEIQDVHYHFTTETEFQHLYAQGAFVECTVYNGYHYGTSFHSIEDSIDRHMVPLFDINMEGVKAMKKFERMSARYVFIAPLNLEVLETRLRGRGTEDENAIQKRLAKAKKELDYAAKPGTYDLIIVNDDLPTALTELETFALSTEPLPSKQRTFREKVETWFDVKLRWLQRLIRYAKNVQIFPPSFVTGLTTTLPSAPASGATFMQRHRLVFVDLDKIKG</sequence>
<dbReference type="NCBIfam" id="TIGR03263">
    <property type="entry name" value="guanyl_kin"/>
    <property type="match status" value="1"/>
</dbReference>
<evidence type="ECO:0000313" key="8">
    <source>
        <dbReference type="EMBL" id="CAG1980381.1"/>
    </source>
</evidence>
<reference evidence="8" key="1">
    <citation type="submission" date="2021-03" db="EMBL/GenBank/DDBJ databases">
        <authorList>
            <person name="Alouane T."/>
            <person name="Langin T."/>
            <person name="Bonhomme L."/>
        </authorList>
    </citation>
    <scope>NUCLEOTIDE SEQUENCE</scope>
    <source>
        <strain evidence="8">MDC_Fg202</strain>
    </source>
</reference>
<evidence type="ECO:0000259" key="7">
    <source>
        <dbReference type="PROSITE" id="PS50052"/>
    </source>
</evidence>
<dbReference type="Pfam" id="PF00625">
    <property type="entry name" value="Guanylate_kin"/>
    <property type="match status" value="1"/>
</dbReference>
<organism evidence="8 9">
    <name type="scientific">Gibberella zeae</name>
    <name type="common">Wheat head blight fungus</name>
    <name type="synonym">Fusarium graminearum</name>
    <dbReference type="NCBI Taxonomy" id="5518"/>
    <lineage>
        <taxon>Eukaryota</taxon>
        <taxon>Fungi</taxon>
        <taxon>Dikarya</taxon>
        <taxon>Ascomycota</taxon>
        <taxon>Pezizomycotina</taxon>
        <taxon>Sordariomycetes</taxon>
        <taxon>Hypocreomycetidae</taxon>
        <taxon>Hypocreales</taxon>
        <taxon>Nectriaceae</taxon>
        <taxon>Fusarium</taxon>
    </lineage>
</organism>
<dbReference type="GO" id="GO:0005829">
    <property type="term" value="C:cytosol"/>
    <property type="evidence" value="ECO:0007669"/>
    <property type="project" value="TreeGrafter"/>
</dbReference>
<keyword evidence="6" id="KW-0067">ATP-binding</keyword>
<dbReference type="Proteomes" id="UP000746612">
    <property type="component" value="Unassembled WGS sequence"/>
</dbReference>
<comment type="similarity">
    <text evidence="1">Belongs to the guanylate kinase family.</text>
</comment>
<keyword evidence="4" id="KW-0547">Nucleotide-binding</keyword>
<keyword evidence="3" id="KW-0808">Transferase</keyword>
<keyword evidence="5" id="KW-0418">Kinase</keyword>
<proteinExistence type="inferred from homology"/>
<dbReference type="FunFam" id="3.30.63.10:FF:000002">
    <property type="entry name" value="Guanylate kinase 1"/>
    <property type="match status" value="1"/>
</dbReference>
<evidence type="ECO:0000256" key="1">
    <source>
        <dbReference type="ARBA" id="ARBA00005790"/>
    </source>
</evidence>
<dbReference type="PROSITE" id="PS50052">
    <property type="entry name" value="GUANYLATE_KINASE_2"/>
    <property type="match status" value="1"/>
</dbReference>
<evidence type="ECO:0000256" key="4">
    <source>
        <dbReference type="ARBA" id="ARBA00022741"/>
    </source>
</evidence>
<dbReference type="EC" id="2.7.4.8" evidence="2"/>
<accession>A0A9N8NNI6</accession>